<sequence length="118" mass="13047">PYRSQNQPHTGEQIIQPTNTHVVLSACWGGVMPHSQTRDGVSSESSMISIESAIQANPARTLMMIWNLPKPMDSMASWTVYDDEGDLGDFALGDFEPSSRIVSSLFLPNSLLLVYYRG</sequence>
<keyword evidence="2" id="KW-1185">Reference proteome</keyword>
<name>A0AAV5W2X6_9BILA</name>
<dbReference type="AlphaFoldDB" id="A0AAV5W2X6"/>
<evidence type="ECO:0000313" key="1">
    <source>
        <dbReference type="EMBL" id="GMT26150.1"/>
    </source>
</evidence>
<gene>
    <name evidence="1" type="ORF">PFISCL1PPCAC_17447</name>
</gene>
<comment type="caution">
    <text evidence="1">The sequence shown here is derived from an EMBL/GenBank/DDBJ whole genome shotgun (WGS) entry which is preliminary data.</text>
</comment>
<accession>A0AAV5W2X6</accession>
<feature type="non-terminal residue" evidence="1">
    <location>
        <position position="1"/>
    </location>
</feature>
<evidence type="ECO:0000313" key="2">
    <source>
        <dbReference type="Proteomes" id="UP001432322"/>
    </source>
</evidence>
<dbReference type="Proteomes" id="UP001432322">
    <property type="component" value="Unassembled WGS sequence"/>
</dbReference>
<organism evidence="1 2">
    <name type="scientific">Pristionchus fissidentatus</name>
    <dbReference type="NCBI Taxonomy" id="1538716"/>
    <lineage>
        <taxon>Eukaryota</taxon>
        <taxon>Metazoa</taxon>
        <taxon>Ecdysozoa</taxon>
        <taxon>Nematoda</taxon>
        <taxon>Chromadorea</taxon>
        <taxon>Rhabditida</taxon>
        <taxon>Rhabditina</taxon>
        <taxon>Diplogasteromorpha</taxon>
        <taxon>Diplogasteroidea</taxon>
        <taxon>Neodiplogasteridae</taxon>
        <taxon>Pristionchus</taxon>
    </lineage>
</organism>
<protein>
    <submittedName>
        <fullName evidence="1">Uncharacterized protein</fullName>
    </submittedName>
</protein>
<dbReference type="EMBL" id="BTSY01000004">
    <property type="protein sequence ID" value="GMT26150.1"/>
    <property type="molecule type" value="Genomic_DNA"/>
</dbReference>
<reference evidence="1" key="1">
    <citation type="submission" date="2023-10" db="EMBL/GenBank/DDBJ databases">
        <title>Genome assembly of Pristionchus species.</title>
        <authorList>
            <person name="Yoshida K."/>
            <person name="Sommer R.J."/>
        </authorList>
    </citation>
    <scope>NUCLEOTIDE SEQUENCE</scope>
    <source>
        <strain evidence="1">RS5133</strain>
    </source>
</reference>
<proteinExistence type="predicted"/>